<accession>A0A399CY72</accession>
<dbReference type="Gene3D" id="3.30.2010.10">
    <property type="entry name" value="Metalloproteases ('zincins'), catalytic domain"/>
    <property type="match status" value="1"/>
</dbReference>
<evidence type="ECO:0000256" key="6">
    <source>
        <dbReference type="RuleBase" id="RU003983"/>
    </source>
</evidence>
<evidence type="ECO:0000259" key="7">
    <source>
        <dbReference type="Pfam" id="PF01435"/>
    </source>
</evidence>
<keyword evidence="2" id="KW-0479">Metal-binding</keyword>
<keyword evidence="5 6" id="KW-0482">Metalloprotease</keyword>
<evidence type="ECO:0000256" key="3">
    <source>
        <dbReference type="ARBA" id="ARBA00022801"/>
    </source>
</evidence>
<dbReference type="PROSITE" id="PS51257">
    <property type="entry name" value="PROKAR_LIPOPROTEIN"/>
    <property type="match status" value="1"/>
</dbReference>
<evidence type="ECO:0000313" key="8">
    <source>
        <dbReference type="EMBL" id="RIH63432.1"/>
    </source>
</evidence>
<name>A0A399CY72_9BACT</name>
<comment type="cofactor">
    <cofactor evidence="6">
        <name>Zn(2+)</name>
        <dbReference type="ChEBI" id="CHEBI:29105"/>
    </cofactor>
    <text evidence="6">Binds 1 zinc ion per subunit.</text>
</comment>
<evidence type="ECO:0000256" key="4">
    <source>
        <dbReference type="ARBA" id="ARBA00022833"/>
    </source>
</evidence>
<evidence type="ECO:0000256" key="1">
    <source>
        <dbReference type="ARBA" id="ARBA00022670"/>
    </source>
</evidence>
<dbReference type="InterPro" id="IPR051156">
    <property type="entry name" value="Mito/Outer_Membr_Metalloprot"/>
</dbReference>
<dbReference type="GO" id="GO:0046872">
    <property type="term" value="F:metal ion binding"/>
    <property type="evidence" value="ECO:0007669"/>
    <property type="project" value="UniProtKB-KW"/>
</dbReference>
<dbReference type="Pfam" id="PF01435">
    <property type="entry name" value="Peptidase_M48"/>
    <property type="match status" value="1"/>
</dbReference>
<evidence type="ECO:0000256" key="5">
    <source>
        <dbReference type="ARBA" id="ARBA00023049"/>
    </source>
</evidence>
<dbReference type="GO" id="GO:0004222">
    <property type="term" value="F:metalloendopeptidase activity"/>
    <property type="evidence" value="ECO:0007669"/>
    <property type="project" value="InterPro"/>
</dbReference>
<dbReference type="PANTHER" id="PTHR22726:SF1">
    <property type="entry name" value="METALLOENDOPEPTIDASE OMA1, MITOCHONDRIAL"/>
    <property type="match status" value="1"/>
</dbReference>
<protein>
    <submittedName>
        <fullName evidence="8">M48 family peptidase</fullName>
    </submittedName>
</protein>
<evidence type="ECO:0000256" key="2">
    <source>
        <dbReference type="ARBA" id="ARBA00022723"/>
    </source>
</evidence>
<dbReference type="InterPro" id="IPR001915">
    <property type="entry name" value="Peptidase_M48"/>
</dbReference>
<comment type="similarity">
    <text evidence="6">Belongs to the peptidase M48 family.</text>
</comment>
<dbReference type="Proteomes" id="UP000266441">
    <property type="component" value="Unassembled WGS sequence"/>
</dbReference>
<evidence type="ECO:0000313" key="9">
    <source>
        <dbReference type="Proteomes" id="UP000266441"/>
    </source>
</evidence>
<dbReference type="OrthoDB" id="9810445at2"/>
<gene>
    <name evidence="8" type="ORF">D1164_20100</name>
</gene>
<comment type="caution">
    <text evidence="8">The sequence shown here is derived from an EMBL/GenBank/DDBJ whole genome shotgun (WGS) entry which is preliminary data.</text>
</comment>
<reference evidence="8 9" key="1">
    <citation type="journal article" date="2015" name="Int. J. Syst. Evol. Microbiol.">
        <title>Mariniphaga sediminis sp. nov., isolated from coastal sediment.</title>
        <authorList>
            <person name="Wang F.Q."/>
            <person name="Shen Q.Y."/>
            <person name="Chen G.J."/>
            <person name="Du Z.J."/>
        </authorList>
    </citation>
    <scope>NUCLEOTIDE SEQUENCE [LARGE SCALE GENOMIC DNA]</scope>
    <source>
        <strain evidence="8 9">SY21</strain>
    </source>
</reference>
<organism evidence="8 9">
    <name type="scientific">Mariniphaga sediminis</name>
    <dbReference type="NCBI Taxonomy" id="1628158"/>
    <lineage>
        <taxon>Bacteria</taxon>
        <taxon>Pseudomonadati</taxon>
        <taxon>Bacteroidota</taxon>
        <taxon>Bacteroidia</taxon>
        <taxon>Marinilabiliales</taxon>
        <taxon>Prolixibacteraceae</taxon>
        <taxon>Mariniphaga</taxon>
    </lineage>
</organism>
<keyword evidence="9" id="KW-1185">Reference proteome</keyword>
<feature type="domain" description="Peptidase M48" evidence="7">
    <location>
        <begin position="102"/>
        <end position="268"/>
    </location>
</feature>
<dbReference type="GO" id="GO:0016020">
    <property type="term" value="C:membrane"/>
    <property type="evidence" value="ECO:0007669"/>
    <property type="project" value="TreeGrafter"/>
</dbReference>
<dbReference type="RefSeq" id="WP_119351698.1">
    <property type="nucleotide sequence ID" value="NZ_QWET01000021.1"/>
</dbReference>
<keyword evidence="3 6" id="KW-0378">Hydrolase</keyword>
<dbReference type="AlphaFoldDB" id="A0A399CY72"/>
<sequence length="281" mass="30980">MKTLAKKWIKRVGFQVRKPLLLVLGSVLFTGCVLNLVTGRNQLSLVPESELQLMATSQYSAFLAEHKVLSPGNKEAAMVDHVGARISNAITKYYNSQGQQSVIEGYKWEFNTVDDKAVNAWCMPGGKVVVYTGLLPVTQTETALAIVVGHEIAHAIAKHGSERMSQGMIQQLGGVALQVALSQKPQETQNLFMQAYGIGSTVGAVLPWSRQQETEADQYGLIFAAMAGYNPQEAIPFWERMSNAGGAKPPEFLSTHPSDETRIRKLKQFMPEAMKYYNQSK</sequence>
<dbReference type="EMBL" id="QWET01000021">
    <property type="protein sequence ID" value="RIH63432.1"/>
    <property type="molecule type" value="Genomic_DNA"/>
</dbReference>
<proteinExistence type="inferred from homology"/>
<keyword evidence="1 6" id="KW-0645">Protease</keyword>
<keyword evidence="4 6" id="KW-0862">Zinc</keyword>
<dbReference type="PANTHER" id="PTHR22726">
    <property type="entry name" value="METALLOENDOPEPTIDASE OMA1"/>
    <property type="match status" value="1"/>
</dbReference>
<dbReference type="CDD" id="cd07331">
    <property type="entry name" value="M48C_Oma1_like"/>
    <property type="match status" value="1"/>
</dbReference>
<dbReference type="GO" id="GO:0051603">
    <property type="term" value="P:proteolysis involved in protein catabolic process"/>
    <property type="evidence" value="ECO:0007669"/>
    <property type="project" value="TreeGrafter"/>
</dbReference>